<dbReference type="Proteomes" id="UP000015101">
    <property type="component" value="Unassembled WGS sequence"/>
</dbReference>
<reference evidence="6" key="1">
    <citation type="submission" date="2012-12" db="EMBL/GenBank/DDBJ databases">
        <authorList>
            <person name="Hellsten U."/>
            <person name="Grimwood J."/>
            <person name="Chapman J.A."/>
            <person name="Shapiro H."/>
            <person name="Aerts A."/>
            <person name="Otillar R.P."/>
            <person name="Terry A.Y."/>
            <person name="Boore J.L."/>
            <person name="Simakov O."/>
            <person name="Marletaz F."/>
            <person name="Cho S.-J."/>
            <person name="Edsinger-Gonzales E."/>
            <person name="Havlak P."/>
            <person name="Kuo D.-H."/>
            <person name="Larsson T."/>
            <person name="Lv J."/>
            <person name="Arendt D."/>
            <person name="Savage R."/>
            <person name="Osoegawa K."/>
            <person name="de Jong P."/>
            <person name="Lindberg D.R."/>
            <person name="Seaver E.C."/>
            <person name="Weisblat D.A."/>
            <person name="Putnam N.H."/>
            <person name="Grigoriev I.V."/>
            <person name="Rokhsar D.S."/>
        </authorList>
    </citation>
    <scope>NUCLEOTIDE SEQUENCE</scope>
</reference>
<keyword evidence="6" id="KW-1185">Reference proteome</keyword>
<dbReference type="CTD" id="20195956"/>
<dbReference type="SUPFAM" id="SSF160696">
    <property type="entry name" value="BTG domain-like"/>
    <property type="match status" value="1"/>
</dbReference>
<dbReference type="PANTHER" id="PTHR17537">
    <property type="entry name" value="TRANSDUCER OF ERBB2 TOB"/>
    <property type="match status" value="1"/>
</dbReference>
<evidence type="ECO:0000313" key="6">
    <source>
        <dbReference type="Proteomes" id="UP000015101"/>
    </source>
</evidence>
<comment type="similarity">
    <text evidence="1">Belongs to the BTG family.</text>
</comment>
<dbReference type="Gene3D" id="3.90.640.90">
    <property type="entry name" value="Anti-proliferative protein, N-terminal domain"/>
    <property type="match status" value="1"/>
</dbReference>
<dbReference type="GeneID" id="20195956"/>
<dbReference type="EMBL" id="AMQM01007510">
    <property type="status" value="NOT_ANNOTATED_CDS"/>
    <property type="molecule type" value="Genomic_DNA"/>
</dbReference>
<proteinExistence type="inferred from homology"/>
<dbReference type="KEGG" id="hro:HELRODRAFT_126666"/>
<reference evidence="4 6" key="2">
    <citation type="journal article" date="2013" name="Nature">
        <title>Insights into bilaterian evolution from three spiralian genomes.</title>
        <authorList>
            <person name="Simakov O."/>
            <person name="Marletaz F."/>
            <person name="Cho S.J."/>
            <person name="Edsinger-Gonzales E."/>
            <person name="Havlak P."/>
            <person name="Hellsten U."/>
            <person name="Kuo D.H."/>
            <person name="Larsson T."/>
            <person name="Lv J."/>
            <person name="Arendt D."/>
            <person name="Savage R."/>
            <person name="Osoegawa K."/>
            <person name="de Jong P."/>
            <person name="Grimwood J."/>
            <person name="Chapman J.A."/>
            <person name="Shapiro H."/>
            <person name="Aerts A."/>
            <person name="Otillar R.P."/>
            <person name="Terry A.Y."/>
            <person name="Boore J.L."/>
            <person name="Grigoriev I.V."/>
            <person name="Lindberg D.R."/>
            <person name="Seaver E.C."/>
            <person name="Weisblat D.A."/>
            <person name="Putnam N.H."/>
            <person name="Rokhsar D.S."/>
        </authorList>
    </citation>
    <scope>NUCLEOTIDE SEQUENCE</scope>
</reference>
<keyword evidence="2" id="KW-0597">Phosphoprotein</keyword>
<dbReference type="SMART" id="SM00099">
    <property type="entry name" value="btg1"/>
    <property type="match status" value="1"/>
</dbReference>
<dbReference type="InterPro" id="IPR036054">
    <property type="entry name" value="BTG-like_sf"/>
</dbReference>
<evidence type="ECO:0000313" key="5">
    <source>
        <dbReference type="EnsemblMetazoa" id="HelroP126666"/>
    </source>
</evidence>
<accession>T1EHA6</accession>
<dbReference type="OrthoDB" id="19928at2759"/>
<dbReference type="eggNOG" id="KOG4006">
    <property type="taxonomic scope" value="Eukaryota"/>
</dbReference>
<gene>
    <name evidence="5" type="primary">20195956</name>
    <name evidence="4" type="ORF">HELRODRAFT_126666</name>
</gene>
<dbReference type="HOGENOM" id="CLU_079660_4_2_1"/>
<dbReference type="InterPro" id="IPR015676">
    <property type="entry name" value="Tob1/2"/>
</dbReference>
<dbReference type="InterPro" id="IPR002087">
    <property type="entry name" value="Anti_prolifrtn"/>
</dbReference>
<dbReference type="STRING" id="6412.T1EHA6"/>
<dbReference type="OMA" id="GLTIWID"/>
<evidence type="ECO:0000313" key="4">
    <source>
        <dbReference type="EMBL" id="ESN93124.1"/>
    </source>
</evidence>
<dbReference type="EMBL" id="KB097635">
    <property type="protein sequence ID" value="ESN93124.1"/>
    <property type="molecule type" value="Genomic_DNA"/>
</dbReference>
<evidence type="ECO:0000256" key="2">
    <source>
        <dbReference type="ARBA" id="ARBA00022553"/>
    </source>
</evidence>
<evidence type="ECO:0000259" key="3">
    <source>
        <dbReference type="SMART" id="SM00099"/>
    </source>
</evidence>
<evidence type="ECO:0000256" key="1">
    <source>
        <dbReference type="ARBA" id="ARBA00007989"/>
    </source>
</evidence>
<dbReference type="RefSeq" id="XP_009028732.1">
    <property type="nucleotide sequence ID" value="XM_009030484.1"/>
</dbReference>
<dbReference type="Pfam" id="PF07742">
    <property type="entry name" value="BTG"/>
    <property type="match status" value="1"/>
</dbReference>
<dbReference type="InParanoid" id="T1EHA6"/>
<feature type="domain" description="Anti-proliferative protein" evidence="3">
    <location>
        <begin position="1"/>
        <end position="77"/>
    </location>
</feature>
<sequence length="84" mass="9542">LLKTGLLTKFQDHWYPEDSFKGSGFRSIRIIEGKLDPTFKLASQSSGLPLDEILEQLPKGLTIWIDPDEVSYRIGETGQVMILY</sequence>
<name>T1EHA6_HELRO</name>
<dbReference type="EnsemblMetazoa" id="HelroT126666">
    <property type="protein sequence ID" value="HelroP126666"/>
    <property type="gene ID" value="HelroG126666"/>
</dbReference>
<dbReference type="AlphaFoldDB" id="T1EHA6"/>
<dbReference type="PANTHER" id="PTHR17537:SF5">
    <property type="entry name" value="TRANSDUCER OF ERBB2, ISOFORM A"/>
    <property type="match status" value="1"/>
</dbReference>
<protein>
    <recommendedName>
        <fullName evidence="3">Anti-proliferative protein domain-containing protein</fullName>
    </recommendedName>
</protein>
<organism evidence="5 6">
    <name type="scientific">Helobdella robusta</name>
    <name type="common">Californian leech</name>
    <dbReference type="NCBI Taxonomy" id="6412"/>
    <lineage>
        <taxon>Eukaryota</taxon>
        <taxon>Metazoa</taxon>
        <taxon>Spiralia</taxon>
        <taxon>Lophotrochozoa</taxon>
        <taxon>Annelida</taxon>
        <taxon>Clitellata</taxon>
        <taxon>Hirudinea</taxon>
        <taxon>Rhynchobdellida</taxon>
        <taxon>Glossiphoniidae</taxon>
        <taxon>Helobdella</taxon>
    </lineage>
</organism>
<dbReference type="PRINTS" id="PR00310">
    <property type="entry name" value="ANTIPRLFBTG1"/>
</dbReference>
<reference evidence="5" key="3">
    <citation type="submission" date="2015-06" db="UniProtKB">
        <authorList>
            <consortium name="EnsemblMetazoa"/>
        </authorList>
    </citation>
    <scope>IDENTIFICATION</scope>
</reference>